<dbReference type="Gene3D" id="1.10.357.10">
    <property type="entry name" value="Tetracycline Repressor, domain 2"/>
    <property type="match status" value="1"/>
</dbReference>
<keyword evidence="5" id="KW-1185">Reference proteome</keyword>
<dbReference type="Pfam" id="PF17940">
    <property type="entry name" value="TetR_C_31"/>
    <property type="match status" value="1"/>
</dbReference>
<dbReference type="InterPro" id="IPR009057">
    <property type="entry name" value="Homeodomain-like_sf"/>
</dbReference>
<comment type="caution">
    <text evidence="4">The sequence shown here is derived from an EMBL/GenBank/DDBJ whole genome shotgun (WGS) entry which is preliminary data.</text>
</comment>
<dbReference type="GeneID" id="27918790"/>
<dbReference type="Pfam" id="PF00440">
    <property type="entry name" value="TetR_N"/>
    <property type="match status" value="1"/>
</dbReference>
<dbReference type="GO" id="GO:0003677">
    <property type="term" value="F:DNA binding"/>
    <property type="evidence" value="ECO:0007669"/>
    <property type="project" value="UniProtKB-UniRule"/>
</dbReference>
<keyword evidence="1 2" id="KW-0238">DNA-binding</keyword>
<protein>
    <recommendedName>
        <fullName evidence="3">HTH tetR-type domain-containing protein</fullName>
    </recommendedName>
</protein>
<dbReference type="EMBL" id="LQIR01000001">
    <property type="protein sequence ID" value="KUI21268.1"/>
    <property type="molecule type" value="Genomic_DNA"/>
</dbReference>
<dbReference type="InterPro" id="IPR001647">
    <property type="entry name" value="HTH_TetR"/>
</dbReference>
<reference evidence="4 5" key="1">
    <citation type="submission" date="2016-01" db="EMBL/GenBank/DDBJ databases">
        <authorList>
            <consortium name="TB Trials Study Group"/>
            <person name="Sutton G."/>
            <person name="Brinkac L."/>
            <person name="Sanka R."/>
            <person name="Adams M."/>
            <person name="Lau E.L."/>
            <person name="Macaden R."/>
            <person name="Grewal H.M.S."/>
        </authorList>
    </citation>
    <scope>NUCLEOTIDE SEQUENCE [LARGE SCALE GENOMIC DNA]</scope>
    <source>
        <strain evidence="4 5">IS-1744</strain>
    </source>
</reference>
<name>A0A101AES4_9MYCO</name>
<dbReference type="AlphaFoldDB" id="A0A101AES4"/>
<evidence type="ECO:0000256" key="2">
    <source>
        <dbReference type="PROSITE-ProRule" id="PRU00335"/>
    </source>
</evidence>
<organism evidence="4 5">
    <name type="scientific">Mycobacterium lehmannii</name>
    <dbReference type="NCBI Taxonomy" id="2048550"/>
    <lineage>
        <taxon>Bacteria</taxon>
        <taxon>Bacillati</taxon>
        <taxon>Actinomycetota</taxon>
        <taxon>Actinomycetes</taxon>
        <taxon>Mycobacteriales</taxon>
        <taxon>Mycobacteriaceae</taxon>
        <taxon>Mycobacterium</taxon>
    </lineage>
</organism>
<sequence>MAARRAPDSRQRRRELCDAGIELLAELGAKGLSHPRVDRRAGVPDGSASYYFRTRTALIHAVAERVAELDLADLRSVTEAHVDTSRQAAVARLAEVVMKSLTGTGLTRTRARIELLLQTSRDSAISAVFHTNSQTYLRLHRELAERSQPDAADPSAVDDRALLTVMFISGLMLSAAAGSQPAIERDRLEYLLAQIAASRS</sequence>
<feature type="domain" description="HTH tetR-type" evidence="3">
    <location>
        <begin position="10"/>
        <end position="70"/>
    </location>
</feature>
<dbReference type="PROSITE" id="PS50977">
    <property type="entry name" value="HTH_TETR_2"/>
    <property type="match status" value="1"/>
</dbReference>
<dbReference type="Proteomes" id="UP000053707">
    <property type="component" value="Unassembled WGS sequence"/>
</dbReference>
<evidence type="ECO:0000313" key="4">
    <source>
        <dbReference type="EMBL" id="KUI21268.1"/>
    </source>
</evidence>
<feature type="DNA-binding region" description="H-T-H motif" evidence="2">
    <location>
        <begin position="33"/>
        <end position="52"/>
    </location>
</feature>
<dbReference type="RefSeq" id="WP_064394062.1">
    <property type="nucleotide sequence ID" value="NZ_LQIR01000001.1"/>
</dbReference>
<evidence type="ECO:0000259" key="3">
    <source>
        <dbReference type="PROSITE" id="PS50977"/>
    </source>
</evidence>
<dbReference type="InterPro" id="IPR041583">
    <property type="entry name" value="TetR_C_31"/>
</dbReference>
<dbReference type="SUPFAM" id="SSF46689">
    <property type="entry name" value="Homeodomain-like"/>
    <property type="match status" value="1"/>
</dbReference>
<proteinExistence type="predicted"/>
<gene>
    <name evidence="4" type="ORF">AU192_12665</name>
</gene>
<evidence type="ECO:0000313" key="5">
    <source>
        <dbReference type="Proteomes" id="UP000053707"/>
    </source>
</evidence>
<accession>A0A101AES4</accession>
<evidence type="ECO:0000256" key="1">
    <source>
        <dbReference type="ARBA" id="ARBA00023125"/>
    </source>
</evidence>